<sequence>MAGRAELRVAHHRAGLLRRVRPRLHRPSPSPADLRDPRAPRNLADTARKEFGTLDVLVNAAAINTREPIANVTPELWTEISDVNLKAAYFLAREAMLVMRATGGGSIINVTSINMEIGLEGVSVYGANKADLAQVTKTMCIEWAQYNIRANCISPGFLMTSLSRPLWEDTDRASWILERCPLRRPGMPSELVGACLLLASDAGSFISGTSIRVDGGLVAGSPWKSVPG</sequence>
<dbReference type="GO" id="GO:0016491">
    <property type="term" value="F:oxidoreductase activity"/>
    <property type="evidence" value="ECO:0007669"/>
    <property type="project" value="UniProtKB-KW"/>
</dbReference>
<dbReference type="SUPFAM" id="SSF51735">
    <property type="entry name" value="NAD(P)-binding Rossmann-fold domains"/>
    <property type="match status" value="1"/>
</dbReference>
<reference evidence="3 4" key="1">
    <citation type="submission" date="2024-09" db="EMBL/GenBank/DDBJ databases">
        <authorList>
            <person name="Sun Q."/>
            <person name="Mori K."/>
        </authorList>
    </citation>
    <scope>NUCLEOTIDE SEQUENCE [LARGE SCALE GENOMIC DNA]</scope>
    <source>
        <strain evidence="3 4">JCM 3028</strain>
    </source>
</reference>
<comment type="similarity">
    <text evidence="1">Belongs to the short-chain dehydrogenases/reductases (SDR) family.</text>
</comment>
<dbReference type="EMBL" id="JBHMBS010000019">
    <property type="protein sequence ID" value="MFB9679886.1"/>
    <property type="molecule type" value="Genomic_DNA"/>
</dbReference>
<dbReference type="InterPro" id="IPR036291">
    <property type="entry name" value="NAD(P)-bd_dom_sf"/>
</dbReference>
<keyword evidence="3" id="KW-0560">Oxidoreductase</keyword>
<protein>
    <submittedName>
        <fullName evidence="3">SDR family NAD(P)-dependent oxidoreductase</fullName>
        <ecNumber evidence="3">1.1.1.-</ecNumber>
    </submittedName>
</protein>
<name>A0ABV5TLY8_9ACTN</name>
<evidence type="ECO:0000313" key="3">
    <source>
        <dbReference type="EMBL" id="MFB9679886.1"/>
    </source>
</evidence>
<dbReference type="PRINTS" id="PR00080">
    <property type="entry name" value="SDRFAMILY"/>
</dbReference>
<accession>A0ABV5TLY8</accession>
<dbReference type="PANTHER" id="PTHR42760">
    <property type="entry name" value="SHORT-CHAIN DEHYDROGENASES/REDUCTASES FAMILY MEMBER"/>
    <property type="match status" value="1"/>
</dbReference>
<dbReference type="Pfam" id="PF13561">
    <property type="entry name" value="adh_short_C2"/>
    <property type="match status" value="1"/>
</dbReference>
<evidence type="ECO:0000256" key="1">
    <source>
        <dbReference type="ARBA" id="ARBA00006484"/>
    </source>
</evidence>
<evidence type="ECO:0000313" key="4">
    <source>
        <dbReference type="Proteomes" id="UP001589610"/>
    </source>
</evidence>
<dbReference type="EC" id="1.1.1.-" evidence="3"/>
<dbReference type="PRINTS" id="PR00081">
    <property type="entry name" value="GDHRDH"/>
</dbReference>
<dbReference type="Proteomes" id="UP001589610">
    <property type="component" value="Unassembled WGS sequence"/>
</dbReference>
<gene>
    <name evidence="3" type="ORF">ACFFRH_30765</name>
</gene>
<organism evidence="3 4">
    <name type="scientific">Streptosporangium vulgare</name>
    <dbReference type="NCBI Taxonomy" id="46190"/>
    <lineage>
        <taxon>Bacteria</taxon>
        <taxon>Bacillati</taxon>
        <taxon>Actinomycetota</taxon>
        <taxon>Actinomycetes</taxon>
        <taxon>Streptosporangiales</taxon>
        <taxon>Streptosporangiaceae</taxon>
        <taxon>Streptosporangium</taxon>
    </lineage>
</organism>
<evidence type="ECO:0000256" key="2">
    <source>
        <dbReference type="SAM" id="MobiDB-lite"/>
    </source>
</evidence>
<dbReference type="InterPro" id="IPR002347">
    <property type="entry name" value="SDR_fam"/>
</dbReference>
<dbReference type="Gene3D" id="3.40.50.720">
    <property type="entry name" value="NAD(P)-binding Rossmann-like Domain"/>
    <property type="match status" value="1"/>
</dbReference>
<dbReference type="RefSeq" id="WP_344747218.1">
    <property type="nucleotide sequence ID" value="NZ_BAAAWW010000121.1"/>
</dbReference>
<proteinExistence type="inferred from homology"/>
<feature type="region of interest" description="Disordered" evidence="2">
    <location>
        <begin position="19"/>
        <end position="41"/>
    </location>
</feature>
<keyword evidence="4" id="KW-1185">Reference proteome</keyword>
<comment type="caution">
    <text evidence="3">The sequence shown here is derived from an EMBL/GenBank/DDBJ whole genome shotgun (WGS) entry which is preliminary data.</text>
</comment>